<dbReference type="InterPro" id="IPR034694">
    <property type="entry name" value="HPF_long/plastid"/>
</dbReference>
<dbReference type="InterPro" id="IPR038416">
    <property type="entry name" value="Ribosom_S30AE_C_sf"/>
</dbReference>
<name>A0A6I3NNP7_9FIRM</name>
<dbReference type="RefSeq" id="WP_129821603.1">
    <property type="nucleotide sequence ID" value="NZ_CABJBH010000001.1"/>
</dbReference>
<dbReference type="InterPro" id="IPR003489">
    <property type="entry name" value="RHF/RaiA"/>
</dbReference>
<dbReference type="HAMAP" id="MF_00839">
    <property type="entry name" value="HPF"/>
    <property type="match status" value="1"/>
</dbReference>
<dbReference type="SUPFAM" id="SSF69754">
    <property type="entry name" value="Ribosome binding protein Y (YfiA homologue)"/>
    <property type="match status" value="1"/>
</dbReference>
<dbReference type="Gene3D" id="3.30.160.100">
    <property type="entry name" value="Ribosome hibernation promotion factor-like"/>
    <property type="match status" value="1"/>
</dbReference>
<dbReference type="Pfam" id="PF16321">
    <property type="entry name" value="Ribosom_S30AE_C"/>
    <property type="match status" value="1"/>
</dbReference>
<evidence type="ECO:0000313" key="4">
    <source>
        <dbReference type="EMBL" id="MTL94262.1"/>
    </source>
</evidence>
<dbReference type="AlphaFoldDB" id="A0A6I3NNP7"/>
<dbReference type="GO" id="GO:0045900">
    <property type="term" value="P:negative regulation of translational elongation"/>
    <property type="evidence" value="ECO:0007669"/>
    <property type="project" value="TreeGrafter"/>
</dbReference>
<protein>
    <recommendedName>
        <fullName evidence="3">Ribosome hibernation promoting factor</fullName>
        <shortName evidence="3">HPF</shortName>
    </recommendedName>
</protein>
<comment type="function">
    <text evidence="3">Required for dimerization of active 70S ribosomes into 100S ribosomes in stationary phase; 100S ribosomes are translationally inactive and sometimes present during exponential growth.</text>
</comment>
<dbReference type="Gene3D" id="3.30.505.50">
    <property type="entry name" value="Sigma 54 modulation/S30EA ribosomal protein, C-terminal domain"/>
    <property type="match status" value="1"/>
</dbReference>
<evidence type="ECO:0000256" key="1">
    <source>
        <dbReference type="ARBA" id="ARBA00022490"/>
    </source>
</evidence>
<gene>
    <name evidence="4" type="primary">raiA</name>
    <name evidence="3" type="synonym">hpf</name>
    <name evidence="4" type="ORF">GMA64_06960</name>
</gene>
<dbReference type="PANTHER" id="PTHR33231">
    <property type="entry name" value="30S RIBOSOMAL PROTEIN"/>
    <property type="match status" value="1"/>
</dbReference>
<reference evidence="4" key="1">
    <citation type="journal article" date="2019" name="Nat. Med.">
        <title>A library of human gut bacterial isolates paired with longitudinal multiomics data enables mechanistic microbiome research.</title>
        <authorList>
            <person name="Poyet M."/>
            <person name="Groussin M."/>
            <person name="Gibbons S.M."/>
            <person name="Avila-Pacheco J."/>
            <person name="Jiang X."/>
            <person name="Kearney S.M."/>
            <person name="Perrotta A.R."/>
            <person name="Berdy B."/>
            <person name="Zhao S."/>
            <person name="Lieberman T.D."/>
            <person name="Swanson P.K."/>
            <person name="Smith M."/>
            <person name="Roesemann S."/>
            <person name="Alexander J.E."/>
            <person name="Rich S.A."/>
            <person name="Livny J."/>
            <person name="Vlamakis H."/>
            <person name="Clish C."/>
            <person name="Bullock K."/>
            <person name="Deik A."/>
            <person name="Scott J."/>
            <person name="Pierce K.A."/>
            <person name="Xavier R.J."/>
            <person name="Alm E.J."/>
        </authorList>
    </citation>
    <scope>NUCLEOTIDE SEQUENCE</scope>
    <source>
        <strain evidence="4">BIOML-A179</strain>
    </source>
</reference>
<dbReference type="InterPro" id="IPR036567">
    <property type="entry name" value="RHF-like"/>
</dbReference>
<dbReference type="Pfam" id="PF02482">
    <property type="entry name" value="Ribosomal_S30AE"/>
    <property type="match status" value="1"/>
</dbReference>
<comment type="similarity">
    <text evidence="3">Belongs to the HPF/YfiA ribosome-associated protein family. Long HPF subfamily.</text>
</comment>
<evidence type="ECO:0000256" key="3">
    <source>
        <dbReference type="HAMAP-Rule" id="MF_00839"/>
    </source>
</evidence>
<organism evidence="4">
    <name type="scientific">Turicibacter sanguinis</name>
    <dbReference type="NCBI Taxonomy" id="154288"/>
    <lineage>
        <taxon>Bacteria</taxon>
        <taxon>Bacillati</taxon>
        <taxon>Bacillota</taxon>
        <taxon>Erysipelotrichia</taxon>
        <taxon>Erysipelotrichales</taxon>
        <taxon>Turicibacteraceae</taxon>
        <taxon>Turicibacter</taxon>
    </lineage>
</organism>
<dbReference type="InterPro" id="IPR050574">
    <property type="entry name" value="HPF/YfiA_ribosome-assoc"/>
</dbReference>
<dbReference type="CDD" id="cd00552">
    <property type="entry name" value="RaiA"/>
    <property type="match status" value="1"/>
</dbReference>
<dbReference type="NCBIfam" id="TIGR00741">
    <property type="entry name" value="yfiA"/>
    <property type="match status" value="1"/>
</dbReference>
<dbReference type="InterPro" id="IPR032528">
    <property type="entry name" value="Ribosom_S30AE_C"/>
</dbReference>
<dbReference type="GO" id="GO:0043024">
    <property type="term" value="F:ribosomal small subunit binding"/>
    <property type="evidence" value="ECO:0007669"/>
    <property type="project" value="TreeGrafter"/>
</dbReference>
<comment type="caution">
    <text evidence="4">The sequence shown here is derived from an EMBL/GenBank/DDBJ whole genome shotgun (WGS) entry which is preliminary data.</text>
</comment>
<keyword evidence="2 3" id="KW-0810">Translation regulation</keyword>
<comment type="subcellular location">
    <subcellularLocation>
        <location evidence="3">Cytoplasm</location>
    </subcellularLocation>
</comment>
<dbReference type="PANTHER" id="PTHR33231:SF1">
    <property type="entry name" value="30S RIBOSOMAL PROTEIN"/>
    <property type="match status" value="1"/>
</dbReference>
<comment type="subunit">
    <text evidence="3">Interacts with 100S ribosomes.</text>
</comment>
<proteinExistence type="inferred from homology"/>
<dbReference type="GO" id="GO:0022627">
    <property type="term" value="C:cytosolic small ribosomal subunit"/>
    <property type="evidence" value="ECO:0007669"/>
    <property type="project" value="TreeGrafter"/>
</dbReference>
<evidence type="ECO:0000256" key="2">
    <source>
        <dbReference type="ARBA" id="ARBA00022845"/>
    </source>
</evidence>
<dbReference type="FunFam" id="3.30.505.50:FF:000001">
    <property type="entry name" value="Ribosome hibernation promoting factor"/>
    <property type="match status" value="1"/>
</dbReference>
<sequence length="182" mass="21279">MRIQIRGANRFVVTEAIKNYIEDKVGSLQRFLPNNQDLEARVYIKIYDVIQKVEVTIPGNQFILRAEEENDDLYAAIDLVVDKLERQIRRNKTKANKKIREREGISDYFVTVDDTPVTHQVEDEVPYKVKNVHLKPMDVEEAIMQLDLLGHDFYVYRDMAVDAVCVVYRRKDGKYGVIETNN</sequence>
<accession>A0A6I3NNP7</accession>
<keyword evidence="1 3" id="KW-0963">Cytoplasm</keyword>
<dbReference type="EMBL" id="WMQV01000012">
    <property type="protein sequence ID" value="MTL94262.1"/>
    <property type="molecule type" value="Genomic_DNA"/>
</dbReference>